<gene>
    <name evidence="2" type="ORF">LSALG_LOCUS4649</name>
</gene>
<evidence type="ECO:0000313" key="2">
    <source>
        <dbReference type="EMBL" id="CAI9263980.1"/>
    </source>
</evidence>
<name>A0AA35VDA9_LACSI</name>
<dbReference type="EMBL" id="OX465086">
    <property type="protein sequence ID" value="CAI9263980.1"/>
    <property type="molecule type" value="Genomic_DNA"/>
</dbReference>
<evidence type="ECO:0008006" key="4">
    <source>
        <dbReference type="Google" id="ProtNLM"/>
    </source>
</evidence>
<dbReference type="AlphaFoldDB" id="A0AA35VDA9"/>
<dbReference type="PANTHER" id="PTHR46951:SF2">
    <property type="entry name" value="BED-TYPE DOMAIN-CONTAINING PROTEIN"/>
    <property type="match status" value="1"/>
</dbReference>
<feature type="compositionally biased region" description="Basic and acidic residues" evidence="1">
    <location>
        <begin position="227"/>
        <end position="238"/>
    </location>
</feature>
<feature type="region of interest" description="Disordered" evidence="1">
    <location>
        <begin position="190"/>
        <end position="249"/>
    </location>
</feature>
<evidence type="ECO:0000313" key="3">
    <source>
        <dbReference type="Proteomes" id="UP001177003"/>
    </source>
</evidence>
<organism evidence="2 3">
    <name type="scientific">Lactuca saligna</name>
    <name type="common">Willowleaf lettuce</name>
    <dbReference type="NCBI Taxonomy" id="75948"/>
    <lineage>
        <taxon>Eukaryota</taxon>
        <taxon>Viridiplantae</taxon>
        <taxon>Streptophyta</taxon>
        <taxon>Embryophyta</taxon>
        <taxon>Tracheophyta</taxon>
        <taxon>Spermatophyta</taxon>
        <taxon>Magnoliopsida</taxon>
        <taxon>eudicotyledons</taxon>
        <taxon>Gunneridae</taxon>
        <taxon>Pentapetalae</taxon>
        <taxon>asterids</taxon>
        <taxon>campanulids</taxon>
        <taxon>Asterales</taxon>
        <taxon>Asteraceae</taxon>
        <taxon>Cichorioideae</taxon>
        <taxon>Cichorieae</taxon>
        <taxon>Lactucinae</taxon>
        <taxon>Lactuca</taxon>
    </lineage>
</organism>
<feature type="region of interest" description="Disordered" evidence="1">
    <location>
        <begin position="1"/>
        <end position="28"/>
    </location>
</feature>
<dbReference type="PANTHER" id="PTHR46951">
    <property type="entry name" value="BED-TYPE DOMAIN-CONTAINING PROTEIN"/>
    <property type="match status" value="1"/>
</dbReference>
<keyword evidence="3" id="KW-1185">Reference proteome</keyword>
<dbReference type="Proteomes" id="UP001177003">
    <property type="component" value="Chromosome 0"/>
</dbReference>
<accession>A0AA35VDA9</accession>
<protein>
    <recommendedName>
        <fullName evidence="4">BED-type domain-containing protein</fullName>
    </recommendedName>
</protein>
<proteinExistence type="predicted"/>
<reference evidence="2" key="1">
    <citation type="submission" date="2023-04" db="EMBL/GenBank/DDBJ databases">
        <authorList>
            <person name="Vijverberg K."/>
            <person name="Xiong W."/>
            <person name="Schranz E."/>
        </authorList>
    </citation>
    <scope>NUCLEOTIDE SEQUENCE</scope>
</reference>
<feature type="region of interest" description="Disordered" evidence="1">
    <location>
        <begin position="77"/>
        <end position="105"/>
    </location>
</feature>
<feature type="compositionally biased region" description="Low complexity" evidence="1">
    <location>
        <begin position="85"/>
        <end position="97"/>
    </location>
</feature>
<sequence length="264" mass="29962">MIMNSCLRDLNRPPHLHTRSTASTYDLRRRRSKKLEQLNYDEDEEVRRGLRLRLASCDLRVPTASGLINCELTNMDANSSHASVNPPTTTTPTTTNTRSDANTTSVSANKDMAWEWGVQKDPLKKQNIWCTLCDKRVCGGITRLQEHLTHIGGNVAACPNVTTEITKKVLESMKEKDKKKKERQRTIEILRSTSCIDHSENDDEQDDTPQPQVKKRKFVSSSNVRGPIDDVYKPDHGKGKQTTLDKNNPIKEKLKKVAWKKIAV</sequence>
<evidence type="ECO:0000256" key="1">
    <source>
        <dbReference type="SAM" id="MobiDB-lite"/>
    </source>
</evidence>